<evidence type="ECO:0000313" key="1">
    <source>
        <dbReference type="EMBL" id="MBD9363007.1"/>
    </source>
</evidence>
<dbReference type="EMBL" id="JACXST010000003">
    <property type="protein sequence ID" value="MBD9363007.1"/>
    <property type="molecule type" value="Genomic_DNA"/>
</dbReference>
<organism evidence="1 2">
    <name type="scientific">Methylomonas fluvii</name>
    <dbReference type="NCBI Taxonomy" id="1854564"/>
    <lineage>
        <taxon>Bacteria</taxon>
        <taxon>Pseudomonadati</taxon>
        <taxon>Pseudomonadota</taxon>
        <taxon>Gammaproteobacteria</taxon>
        <taxon>Methylococcales</taxon>
        <taxon>Methylococcaceae</taxon>
        <taxon>Methylomonas</taxon>
    </lineage>
</organism>
<gene>
    <name evidence="1" type="ORF">EBB_21410</name>
</gene>
<name>A0ABR9DM69_9GAMM</name>
<evidence type="ECO:0000313" key="2">
    <source>
        <dbReference type="Proteomes" id="UP000641152"/>
    </source>
</evidence>
<comment type="caution">
    <text evidence="1">The sequence shown here is derived from an EMBL/GenBank/DDBJ whole genome shotgun (WGS) entry which is preliminary data.</text>
</comment>
<sequence>MRHLMGAKNWEPASRYEFQARLIFDEGWSVTEVAERFGRKKAEVLRDLKAHVLYQDFVQYERKNGIEHSLTYNAFSEAARAPVISRWLNWSDQEKRYLNREHVQAFFHYLITRLGPPSSSDEDVDDEFIPERSAETAVRRLRDMLKLDDVTIEESLIDRDFKSAEILFEERKEGLCPRKSPALRGV</sequence>
<reference evidence="1 2" key="1">
    <citation type="submission" date="2020-09" db="EMBL/GenBank/DDBJ databases">
        <title>Methylomonas albis sp. nov. and Methylomonas fluvii sp. nov.: Two cold-adapted methanotrophs from the River Elbe and an amended description of Methylovulum psychrotolerans strain Eb1.</title>
        <authorList>
            <person name="Bussmann I.K."/>
            <person name="Klings K.-W."/>
            <person name="Warnstedt J."/>
            <person name="Hoppert M."/>
            <person name="Saborowski A."/>
            <person name="Horn F."/>
            <person name="Liebner S."/>
        </authorList>
    </citation>
    <scope>NUCLEOTIDE SEQUENCE [LARGE SCALE GENOMIC DNA]</scope>
    <source>
        <strain evidence="1 2">EbB</strain>
    </source>
</reference>
<proteinExistence type="predicted"/>
<accession>A0ABR9DM69</accession>
<dbReference type="Proteomes" id="UP000641152">
    <property type="component" value="Unassembled WGS sequence"/>
</dbReference>
<keyword evidence="2" id="KW-1185">Reference proteome</keyword>
<protein>
    <submittedName>
        <fullName evidence="1">Uncharacterized protein</fullName>
    </submittedName>
</protein>
<dbReference type="RefSeq" id="WP_192395731.1">
    <property type="nucleotide sequence ID" value="NZ_CAJHIU010000003.1"/>
</dbReference>